<protein>
    <submittedName>
        <fullName evidence="3">Uncharacterized protein</fullName>
    </submittedName>
</protein>
<dbReference type="SUPFAM" id="SSF52833">
    <property type="entry name" value="Thioredoxin-like"/>
    <property type="match status" value="1"/>
</dbReference>
<dbReference type="PANTHER" id="PTHR12232:SF0">
    <property type="entry name" value="THIOREDOXIN DOMAIN-CONTAINING PROTEIN"/>
    <property type="match status" value="1"/>
</dbReference>
<feature type="region of interest" description="Disordered" evidence="2">
    <location>
        <begin position="220"/>
        <end position="305"/>
    </location>
</feature>
<dbReference type="Gene3D" id="3.40.30.10">
    <property type="entry name" value="Glutaredoxin"/>
    <property type="match status" value="1"/>
</dbReference>
<evidence type="ECO:0000256" key="2">
    <source>
        <dbReference type="SAM" id="MobiDB-lite"/>
    </source>
</evidence>
<sequence length="305" mass="33836">MSPPIEIFLTTIVSSPALRQRQGDPVYDTSPQPPTLITHTIWTVFYQFWFVLILSDGGIEYILRVLQVKKIPFTSYDLASDEDAKKVWRRKVPLSKQQLPGMLIGGVYPGGYEEFEEAVECDDLDRYLRRNEEWDEELFAPSKKLEAKPVGVPGAYSPLEMNPSHKPTISPNPTPTKPKDKSRTREVNVGEELGEYGLEGVTVDEQDLMDLVSELIGEEGAGDLMRGFKAPAKQEKAEKEGHDAVVQELAGKLKEAKLSEEKGKSTPPSTKPEPDTKPTEGPPEVKQEDNLVTEATPSDADKAAS</sequence>
<dbReference type="InterPro" id="IPR036249">
    <property type="entry name" value="Thioredoxin-like_sf"/>
</dbReference>
<dbReference type="GO" id="GO:0005737">
    <property type="term" value="C:cytoplasm"/>
    <property type="evidence" value="ECO:0007669"/>
    <property type="project" value="TreeGrafter"/>
</dbReference>
<name>A0A9P6L8K7_9AGAM</name>
<dbReference type="PANTHER" id="PTHR12232">
    <property type="entry name" value="SH3 DOMAIN-BINDING GLUTAMIC ACID-RICH-LIKE PROTEIN"/>
    <property type="match status" value="1"/>
</dbReference>
<dbReference type="InterPro" id="IPR051033">
    <property type="entry name" value="SH3BGR"/>
</dbReference>
<keyword evidence="4" id="KW-1185">Reference proteome</keyword>
<feature type="compositionally biased region" description="Basic and acidic residues" evidence="2">
    <location>
        <begin position="232"/>
        <end position="264"/>
    </location>
</feature>
<dbReference type="OrthoDB" id="9932926at2759"/>
<feature type="compositionally biased region" description="Basic and acidic residues" evidence="2">
    <location>
        <begin position="272"/>
        <end position="289"/>
    </location>
</feature>
<evidence type="ECO:0000313" key="4">
    <source>
        <dbReference type="Proteomes" id="UP000736335"/>
    </source>
</evidence>
<proteinExistence type="inferred from homology"/>
<feature type="compositionally biased region" description="Basic and acidic residues" evidence="2">
    <location>
        <begin position="177"/>
        <end position="186"/>
    </location>
</feature>
<dbReference type="Pfam" id="PF04908">
    <property type="entry name" value="SH3BGR"/>
    <property type="match status" value="1"/>
</dbReference>
<dbReference type="EMBL" id="WIUZ02000005">
    <property type="protein sequence ID" value="KAF9787287.1"/>
    <property type="molecule type" value="Genomic_DNA"/>
</dbReference>
<evidence type="ECO:0000256" key="1">
    <source>
        <dbReference type="ARBA" id="ARBA00007764"/>
    </source>
</evidence>
<comment type="similarity">
    <text evidence="1">Belongs to the SH3BGR family.</text>
</comment>
<feature type="region of interest" description="Disordered" evidence="2">
    <location>
        <begin position="158"/>
        <end position="186"/>
    </location>
</feature>
<reference evidence="3" key="2">
    <citation type="submission" date="2020-11" db="EMBL/GenBank/DDBJ databases">
        <authorList>
            <consortium name="DOE Joint Genome Institute"/>
            <person name="Kuo A."/>
            <person name="Miyauchi S."/>
            <person name="Kiss E."/>
            <person name="Drula E."/>
            <person name="Kohler A."/>
            <person name="Sanchez-Garcia M."/>
            <person name="Andreopoulos B."/>
            <person name="Barry K.W."/>
            <person name="Bonito G."/>
            <person name="Buee M."/>
            <person name="Carver A."/>
            <person name="Chen C."/>
            <person name="Cichocki N."/>
            <person name="Clum A."/>
            <person name="Culley D."/>
            <person name="Crous P.W."/>
            <person name="Fauchery L."/>
            <person name="Girlanda M."/>
            <person name="Hayes R."/>
            <person name="Keri Z."/>
            <person name="Labutti K."/>
            <person name="Lipzen A."/>
            <person name="Lombard V."/>
            <person name="Magnuson J."/>
            <person name="Maillard F."/>
            <person name="Morin E."/>
            <person name="Murat C."/>
            <person name="Nolan M."/>
            <person name="Ohm R."/>
            <person name="Pangilinan J."/>
            <person name="Pereira M."/>
            <person name="Perotto S."/>
            <person name="Peter M."/>
            <person name="Riley R."/>
            <person name="Sitrit Y."/>
            <person name="Stielow B."/>
            <person name="Szollosi G."/>
            <person name="Zifcakova L."/>
            <person name="Stursova M."/>
            <person name="Spatafora J.W."/>
            <person name="Tedersoo L."/>
            <person name="Vaario L.-M."/>
            <person name="Yamada A."/>
            <person name="Yan M."/>
            <person name="Wang P."/>
            <person name="Xu J."/>
            <person name="Bruns T."/>
            <person name="Baldrian P."/>
            <person name="Vilgalys R."/>
            <person name="Henrissat B."/>
            <person name="Grigoriev I.V."/>
            <person name="Hibbett D."/>
            <person name="Nagy L.G."/>
            <person name="Martin F.M."/>
        </authorList>
    </citation>
    <scope>NUCLEOTIDE SEQUENCE</scope>
    <source>
        <strain evidence="3">UH-Tt-Lm1</strain>
    </source>
</reference>
<dbReference type="InterPro" id="IPR006993">
    <property type="entry name" value="Glut_rich_SH3-bd"/>
</dbReference>
<dbReference type="AlphaFoldDB" id="A0A9P6L8K7"/>
<evidence type="ECO:0000313" key="3">
    <source>
        <dbReference type="EMBL" id="KAF9787287.1"/>
    </source>
</evidence>
<gene>
    <name evidence="3" type="ORF">BJ322DRAFT_712979</name>
</gene>
<dbReference type="Proteomes" id="UP000736335">
    <property type="component" value="Unassembled WGS sequence"/>
</dbReference>
<organism evidence="3 4">
    <name type="scientific">Thelephora terrestris</name>
    <dbReference type="NCBI Taxonomy" id="56493"/>
    <lineage>
        <taxon>Eukaryota</taxon>
        <taxon>Fungi</taxon>
        <taxon>Dikarya</taxon>
        <taxon>Basidiomycota</taxon>
        <taxon>Agaricomycotina</taxon>
        <taxon>Agaricomycetes</taxon>
        <taxon>Thelephorales</taxon>
        <taxon>Thelephoraceae</taxon>
        <taxon>Thelephora</taxon>
    </lineage>
</organism>
<comment type="caution">
    <text evidence="3">The sequence shown here is derived from an EMBL/GenBank/DDBJ whole genome shotgun (WGS) entry which is preliminary data.</text>
</comment>
<accession>A0A9P6L8K7</accession>
<reference evidence="3" key="1">
    <citation type="journal article" date="2020" name="Nat. Commun.">
        <title>Large-scale genome sequencing of mycorrhizal fungi provides insights into the early evolution of symbiotic traits.</title>
        <authorList>
            <person name="Miyauchi S."/>
            <person name="Kiss E."/>
            <person name="Kuo A."/>
            <person name="Drula E."/>
            <person name="Kohler A."/>
            <person name="Sanchez-Garcia M."/>
            <person name="Morin E."/>
            <person name="Andreopoulos B."/>
            <person name="Barry K.W."/>
            <person name="Bonito G."/>
            <person name="Buee M."/>
            <person name="Carver A."/>
            <person name="Chen C."/>
            <person name="Cichocki N."/>
            <person name="Clum A."/>
            <person name="Culley D."/>
            <person name="Crous P.W."/>
            <person name="Fauchery L."/>
            <person name="Girlanda M."/>
            <person name="Hayes R.D."/>
            <person name="Keri Z."/>
            <person name="LaButti K."/>
            <person name="Lipzen A."/>
            <person name="Lombard V."/>
            <person name="Magnuson J."/>
            <person name="Maillard F."/>
            <person name="Murat C."/>
            <person name="Nolan M."/>
            <person name="Ohm R.A."/>
            <person name="Pangilinan J."/>
            <person name="Pereira M.F."/>
            <person name="Perotto S."/>
            <person name="Peter M."/>
            <person name="Pfister S."/>
            <person name="Riley R."/>
            <person name="Sitrit Y."/>
            <person name="Stielow J.B."/>
            <person name="Szollosi G."/>
            <person name="Zifcakova L."/>
            <person name="Stursova M."/>
            <person name="Spatafora J.W."/>
            <person name="Tedersoo L."/>
            <person name="Vaario L.M."/>
            <person name="Yamada A."/>
            <person name="Yan M."/>
            <person name="Wang P."/>
            <person name="Xu J."/>
            <person name="Bruns T."/>
            <person name="Baldrian P."/>
            <person name="Vilgalys R."/>
            <person name="Dunand C."/>
            <person name="Henrissat B."/>
            <person name="Grigoriev I.V."/>
            <person name="Hibbett D."/>
            <person name="Nagy L.G."/>
            <person name="Martin F.M."/>
        </authorList>
    </citation>
    <scope>NUCLEOTIDE SEQUENCE</scope>
    <source>
        <strain evidence="3">UH-Tt-Lm1</strain>
    </source>
</reference>